<dbReference type="Proteomes" id="UP001187531">
    <property type="component" value="Unassembled WGS sequence"/>
</dbReference>
<dbReference type="EMBL" id="JAVRJZ010000006">
    <property type="protein sequence ID" value="KAK2721431.1"/>
    <property type="molecule type" value="Genomic_DNA"/>
</dbReference>
<evidence type="ECO:0000313" key="2">
    <source>
        <dbReference type="Proteomes" id="UP001187531"/>
    </source>
</evidence>
<gene>
    <name evidence="1" type="ORF">QYM36_003652</name>
</gene>
<organism evidence="1 2">
    <name type="scientific">Artemia franciscana</name>
    <name type="common">Brine shrimp</name>
    <name type="synonym">Artemia sanfranciscana</name>
    <dbReference type="NCBI Taxonomy" id="6661"/>
    <lineage>
        <taxon>Eukaryota</taxon>
        <taxon>Metazoa</taxon>
        <taxon>Ecdysozoa</taxon>
        <taxon>Arthropoda</taxon>
        <taxon>Crustacea</taxon>
        <taxon>Branchiopoda</taxon>
        <taxon>Anostraca</taxon>
        <taxon>Artemiidae</taxon>
        <taxon>Artemia</taxon>
    </lineage>
</organism>
<dbReference type="Gene3D" id="3.60.10.10">
    <property type="entry name" value="Endonuclease/exonuclease/phosphatase"/>
    <property type="match status" value="1"/>
</dbReference>
<reference evidence="1" key="1">
    <citation type="submission" date="2023-07" db="EMBL/GenBank/DDBJ databases">
        <title>Chromosome-level genome assembly of Artemia franciscana.</title>
        <authorList>
            <person name="Jo E."/>
        </authorList>
    </citation>
    <scope>NUCLEOTIDE SEQUENCE</scope>
    <source>
        <tissue evidence="1">Whole body</tissue>
    </source>
</reference>
<comment type="caution">
    <text evidence="1">The sequence shown here is derived from an EMBL/GenBank/DDBJ whole genome shotgun (WGS) entry which is preliminary data.</text>
</comment>
<sequence>MNDVLVGGSLFLHIDTHKCSWTLPDGMTNNQIDHCLIGRKWCSSLQDIQTYRGADESDHNLVIAKLCLKLKKIHNKKSVSKHVLESEKGKGQV</sequence>
<evidence type="ECO:0000313" key="1">
    <source>
        <dbReference type="EMBL" id="KAK2721431.1"/>
    </source>
</evidence>
<accession>A0AA88I7R8</accession>
<protein>
    <submittedName>
        <fullName evidence="1">Uncharacterized protein</fullName>
    </submittedName>
</protein>
<dbReference type="AlphaFoldDB" id="A0AA88I7R8"/>
<keyword evidence="2" id="KW-1185">Reference proteome</keyword>
<proteinExistence type="predicted"/>
<name>A0AA88I7R8_ARTSF</name>
<dbReference type="InterPro" id="IPR036691">
    <property type="entry name" value="Endo/exonu/phosph_ase_sf"/>
</dbReference>
<dbReference type="SUPFAM" id="SSF56219">
    <property type="entry name" value="DNase I-like"/>
    <property type="match status" value="1"/>
</dbReference>